<organism evidence="2 3">
    <name type="scientific">Litchfieldella rifensis</name>
    <dbReference type="NCBI Taxonomy" id="762643"/>
    <lineage>
        <taxon>Bacteria</taxon>
        <taxon>Pseudomonadati</taxon>
        <taxon>Pseudomonadota</taxon>
        <taxon>Gammaproteobacteria</taxon>
        <taxon>Oceanospirillales</taxon>
        <taxon>Halomonadaceae</taxon>
        <taxon>Litchfieldella</taxon>
    </lineage>
</organism>
<sequence>MSLPQQAFWSAPQAMLVVDPVADRLLEANHAAKALLGGEFDACAAYPFSHFLDDSLPRWASSGDEPLARSSPWSDDLVLLDLARQPHNVEAFAVTMEGGPLLLTLIDRDIRKPRLAEQRLRDDAQPQVVKDSGVLPEQEWQRRLRDNAVAALQRSAGKVSGQGGAAELLGVKPTTLTSRLRKWRIDPREFKHRHNREGAIDLKST</sequence>
<keyword evidence="3" id="KW-1185">Reference proteome</keyword>
<dbReference type="Pfam" id="PF13188">
    <property type="entry name" value="PAS_8"/>
    <property type="match status" value="1"/>
</dbReference>
<reference evidence="3" key="1">
    <citation type="journal article" date="2019" name="Int. J. Syst. Evol. Microbiol.">
        <title>The Global Catalogue of Microorganisms (GCM) 10K type strain sequencing project: providing services to taxonomists for standard genome sequencing and annotation.</title>
        <authorList>
            <consortium name="The Broad Institute Genomics Platform"/>
            <consortium name="The Broad Institute Genome Sequencing Center for Infectious Disease"/>
            <person name="Wu L."/>
            <person name="Ma J."/>
        </authorList>
    </citation>
    <scope>NUCLEOTIDE SEQUENCE [LARGE SCALE GENOMIC DNA]</scope>
    <source>
        <strain evidence="3">CECT 7698</strain>
    </source>
</reference>
<protein>
    <submittedName>
        <fullName evidence="2">PAS domain-containing protein</fullName>
    </submittedName>
</protein>
<accession>A0ABV7LJJ5</accession>
<dbReference type="EMBL" id="JBHRUG010000002">
    <property type="protein sequence ID" value="MFC3282356.1"/>
    <property type="molecule type" value="Genomic_DNA"/>
</dbReference>
<comment type="caution">
    <text evidence="2">The sequence shown here is derived from an EMBL/GenBank/DDBJ whole genome shotgun (WGS) entry which is preliminary data.</text>
</comment>
<proteinExistence type="predicted"/>
<dbReference type="RefSeq" id="WP_386771025.1">
    <property type="nucleotide sequence ID" value="NZ_JBHRUG010000002.1"/>
</dbReference>
<evidence type="ECO:0000313" key="2">
    <source>
        <dbReference type="EMBL" id="MFC3282356.1"/>
    </source>
</evidence>
<evidence type="ECO:0000313" key="3">
    <source>
        <dbReference type="Proteomes" id="UP001595579"/>
    </source>
</evidence>
<feature type="domain" description="PAS" evidence="1">
    <location>
        <begin position="7"/>
        <end position="49"/>
    </location>
</feature>
<dbReference type="Proteomes" id="UP001595579">
    <property type="component" value="Unassembled WGS sequence"/>
</dbReference>
<gene>
    <name evidence="2" type="ORF">ACFOEV_01860</name>
</gene>
<evidence type="ECO:0000259" key="1">
    <source>
        <dbReference type="Pfam" id="PF13188"/>
    </source>
</evidence>
<dbReference type="InterPro" id="IPR000014">
    <property type="entry name" value="PAS"/>
</dbReference>
<name>A0ABV7LJJ5_9GAMM</name>